<dbReference type="AlphaFoldDB" id="A0A172RWX0"/>
<dbReference type="Proteomes" id="UP000182975">
    <property type="component" value="Unassembled WGS sequence"/>
</dbReference>
<dbReference type="RefSeq" id="WP_066661038.1">
    <property type="nucleotide sequence ID" value="NZ_CP011402.1"/>
</dbReference>
<evidence type="ECO:0000313" key="1">
    <source>
        <dbReference type="EMBL" id="SEO64961.1"/>
    </source>
</evidence>
<organism evidence="1 2">
    <name type="scientific">Denitrobacterium detoxificans</name>
    <dbReference type="NCBI Taxonomy" id="79604"/>
    <lineage>
        <taxon>Bacteria</taxon>
        <taxon>Bacillati</taxon>
        <taxon>Actinomycetota</taxon>
        <taxon>Coriobacteriia</taxon>
        <taxon>Eggerthellales</taxon>
        <taxon>Eggerthellaceae</taxon>
        <taxon>Denitrobacterium</taxon>
    </lineage>
</organism>
<reference evidence="2" key="1">
    <citation type="submission" date="2016-10" db="EMBL/GenBank/DDBJ databases">
        <authorList>
            <person name="Varghese N."/>
        </authorList>
    </citation>
    <scope>NUCLEOTIDE SEQUENCE [LARGE SCALE GENOMIC DNA]</scope>
    <source>
        <strain evidence="2">DSM 21843</strain>
    </source>
</reference>
<dbReference type="STRING" id="79604.AAY81_02610"/>
<evidence type="ECO:0000313" key="2">
    <source>
        <dbReference type="Proteomes" id="UP000182975"/>
    </source>
</evidence>
<dbReference type="KEGG" id="ddt:AAY81_02610"/>
<dbReference type="OrthoDB" id="3186342at2"/>
<name>A0A172RWX0_9ACTN</name>
<sequence>MGKRAEEALDIATIDDLKTYLRVSHAAYMQVGVYTYYLTDVNSHAWRVQDTNELNEKAHYVDCSDLVPTIDEFLHVPFTEEGESIEDLFADATFFASEGSVKDFD</sequence>
<dbReference type="EMBL" id="FOEC01000003">
    <property type="protein sequence ID" value="SEO64961.1"/>
    <property type="molecule type" value="Genomic_DNA"/>
</dbReference>
<protein>
    <submittedName>
        <fullName evidence="1">Uncharacterized protein</fullName>
    </submittedName>
</protein>
<accession>A0A172RWX0</accession>
<proteinExistence type="predicted"/>
<keyword evidence="2" id="KW-1185">Reference proteome</keyword>
<gene>
    <name evidence="1" type="ORF">SAMN02910314_00794</name>
</gene>